<dbReference type="InterPro" id="IPR002328">
    <property type="entry name" value="ADH_Zn_CS"/>
</dbReference>
<dbReference type="InterPro" id="IPR011032">
    <property type="entry name" value="GroES-like_sf"/>
</dbReference>
<comment type="caution">
    <text evidence="8">The sequence shown here is derived from an EMBL/GenBank/DDBJ whole genome shotgun (WGS) entry which is preliminary data.</text>
</comment>
<dbReference type="PROSITE" id="PS00059">
    <property type="entry name" value="ADH_ZINC"/>
    <property type="match status" value="1"/>
</dbReference>
<accession>A0ABW6LSK1</accession>
<evidence type="ECO:0000313" key="9">
    <source>
        <dbReference type="Proteomes" id="UP001601288"/>
    </source>
</evidence>
<dbReference type="Gene3D" id="3.90.180.10">
    <property type="entry name" value="Medium-chain alcohol dehydrogenases, catalytic domain"/>
    <property type="match status" value="1"/>
</dbReference>
<dbReference type="SUPFAM" id="SSF50129">
    <property type="entry name" value="GroES-like"/>
    <property type="match status" value="1"/>
</dbReference>
<evidence type="ECO:0000259" key="7">
    <source>
        <dbReference type="SMART" id="SM00829"/>
    </source>
</evidence>
<sequence length="366" mass="37873">MRIHAAVLRAGDGPFVVEQVDIADPGPGQVLVRIAAVGFCHTDVLPRDKGFPAQPPVIAGHEGAGVVEALGPGVTEPPVGSHVLLSFDHCGACENCLDGHPAYCRSFVQRNLTGTGIVSGGQPVTDAEGRPVASRWFGQSSFATHALVDVHNTVAVDPDLPLELLAPLGCGIQTGAGSILLALGVHAGARVVVFGAGGVGLSAVMAARIAGAATVVAVDLHENRLDLAQQLGATHVLLGSGDDVPRQLRKITEGGADYALDTTGVPEVIRDGVDSLRARGTIGLVGAQSRDLVLGPAALATGRNVRGILEGDAVPRRFLPQLIELWRQGRFPFDRLVRIYPLSEINTAERDAASGVTIKPVLLPGS</sequence>
<protein>
    <submittedName>
        <fullName evidence="8">NAD(P)-dependent alcohol dehydrogenase</fullName>
    </submittedName>
</protein>
<dbReference type="InterPro" id="IPR013149">
    <property type="entry name" value="ADH-like_C"/>
</dbReference>
<evidence type="ECO:0000256" key="4">
    <source>
        <dbReference type="ARBA" id="ARBA00022833"/>
    </source>
</evidence>
<keyword evidence="9" id="KW-1185">Reference proteome</keyword>
<dbReference type="PANTHER" id="PTHR43350:SF21">
    <property type="entry name" value="S-NITROSOMYCOTHIOL REDUCTASE MSCR"/>
    <property type="match status" value="1"/>
</dbReference>
<evidence type="ECO:0000256" key="2">
    <source>
        <dbReference type="ARBA" id="ARBA00008072"/>
    </source>
</evidence>
<keyword evidence="4 6" id="KW-0862">Zinc</keyword>
<dbReference type="PANTHER" id="PTHR43350">
    <property type="entry name" value="NAD-DEPENDENT ALCOHOL DEHYDROGENASE"/>
    <property type="match status" value="1"/>
</dbReference>
<evidence type="ECO:0000256" key="6">
    <source>
        <dbReference type="RuleBase" id="RU361277"/>
    </source>
</evidence>
<dbReference type="InterPro" id="IPR013154">
    <property type="entry name" value="ADH-like_N"/>
</dbReference>
<name>A0ABW6LSK1_9ACTN</name>
<organism evidence="8 9">
    <name type="scientific">Streptomyces massasporeus</name>
    <dbReference type="NCBI Taxonomy" id="67324"/>
    <lineage>
        <taxon>Bacteria</taxon>
        <taxon>Bacillati</taxon>
        <taxon>Actinomycetota</taxon>
        <taxon>Actinomycetes</taxon>
        <taxon>Kitasatosporales</taxon>
        <taxon>Streptomycetaceae</taxon>
        <taxon>Streptomyces</taxon>
    </lineage>
</organism>
<dbReference type="SUPFAM" id="SSF51735">
    <property type="entry name" value="NAD(P)-binding Rossmann-fold domains"/>
    <property type="match status" value="1"/>
</dbReference>
<keyword evidence="5" id="KW-0560">Oxidoreductase</keyword>
<dbReference type="Pfam" id="PF08240">
    <property type="entry name" value="ADH_N"/>
    <property type="match status" value="1"/>
</dbReference>
<dbReference type="CDD" id="cd08278">
    <property type="entry name" value="benzyl_alcohol_DH"/>
    <property type="match status" value="1"/>
</dbReference>
<keyword evidence="3 6" id="KW-0479">Metal-binding</keyword>
<evidence type="ECO:0000256" key="1">
    <source>
        <dbReference type="ARBA" id="ARBA00001947"/>
    </source>
</evidence>
<dbReference type="EMBL" id="JBIAFP010000060">
    <property type="protein sequence ID" value="MFE9231363.1"/>
    <property type="molecule type" value="Genomic_DNA"/>
</dbReference>
<reference evidence="8 9" key="1">
    <citation type="submission" date="2024-10" db="EMBL/GenBank/DDBJ databases">
        <title>The Natural Products Discovery Center: Release of the First 8490 Sequenced Strains for Exploring Actinobacteria Biosynthetic Diversity.</title>
        <authorList>
            <person name="Kalkreuter E."/>
            <person name="Kautsar S.A."/>
            <person name="Yang D."/>
            <person name="Bader C.D."/>
            <person name="Teijaro C.N."/>
            <person name="Fluegel L."/>
            <person name="Davis C.M."/>
            <person name="Simpson J.R."/>
            <person name="Lauterbach L."/>
            <person name="Steele A.D."/>
            <person name="Gui C."/>
            <person name="Meng S."/>
            <person name="Li G."/>
            <person name="Viehrig K."/>
            <person name="Ye F."/>
            <person name="Su P."/>
            <person name="Kiefer A.F."/>
            <person name="Nichols A."/>
            <person name="Cepeda A.J."/>
            <person name="Yan W."/>
            <person name="Fan B."/>
            <person name="Jiang Y."/>
            <person name="Adhikari A."/>
            <person name="Zheng C.-J."/>
            <person name="Schuster L."/>
            <person name="Cowan T.M."/>
            <person name="Smanski M.J."/>
            <person name="Chevrette M.G."/>
            <person name="De Carvalho L.P.S."/>
            <person name="Shen B."/>
        </authorList>
    </citation>
    <scope>NUCLEOTIDE SEQUENCE [LARGE SCALE GENOMIC DNA]</scope>
    <source>
        <strain evidence="8 9">NPDC007066</strain>
    </source>
</reference>
<evidence type="ECO:0000256" key="3">
    <source>
        <dbReference type="ARBA" id="ARBA00022723"/>
    </source>
</evidence>
<dbReference type="Gene3D" id="3.40.50.720">
    <property type="entry name" value="NAD(P)-binding Rossmann-like Domain"/>
    <property type="match status" value="1"/>
</dbReference>
<dbReference type="Pfam" id="PF00107">
    <property type="entry name" value="ADH_zinc_N"/>
    <property type="match status" value="1"/>
</dbReference>
<evidence type="ECO:0000313" key="8">
    <source>
        <dbReference type="EMBL" id="MFE9231363.1"/>
    </source>
</evidence>
<dbReference type="SMART" id="SM00829">
    <property type="entry name" value="PKS_ER"/>
    <property type="match status" value="1"/>
</dbReference>
<gene>
    <name evidence="8" type="ORF">ACFYM3_43690</name>
</gene>
<comment type="similarity">
    <text evidence="2 6">Belongs to the zinc-containing alcohol dehydrogenase family.</text>
</comment>
<evidence type="ECO:0000256" key="5">
    <source>
        <dbReference type="ARBA" id="ARBA00023002"/>
    </source>
</evidence>
<dbReference type="RefSeq" id="WP_358292979.1">
    <property type="nucleotide sequence ID" value="NZ_JBEYGJ010000076.1"/>
</dbReference>
<dbReference type="InterPro" id="IPR020843">
    <property type="entry name" value="ER"/>
</dbReference>
<comment type="cofactor">
    <cofactor evidence="1 6">
        <name>Zn(2+)</name>
        <dbReference type="ChEBI" id="CHEBI:29105"/>
    </cofactor>
</comment>
<proteinExistence type="inferred from homology"/>
<dbReference type="InterPro" id="IPR036291">
    <property type="entry name" value="NAD(P)-bd_dom_sf"/>
</dbReference>
<feature type="domain" description="Enoyl reductase (ER)" evidence="7">
    <location>
        <begin position="11"/>
        <end position="362"/>
    </location>
</feature>
<dbReference type="Proteomes" id="UP001601288">
    <property type="component" value="Unassembled WGS sequence"/>
</dbReference>